<proteinExistence type="predicted"/>
<dbReference type="InterPro" id="IPR006059">
    <property type="entry name" value="SBP"/>
</dbReference>
<dbReference type="Gene3D" id="3.40.190.10">
    <property type="entry name" value="Periplasmic binding protein-like II"/>
    <property type="match status" value="1"/>
</dbReference>
<dbReference type="EMBL" id="JAMDLW010000027">
    <property type="protein sequence ID" value="MCY9521797.1"/>
    <property type="molecule type" value="Genomic_DNA"/>
</dbReference>
<accession>A0ABT4DWR4</accession>
<sequence>MRQKWKAAILLLTVISLLGGCFSEKPALEDLGPEGKGKITVLYYDEGNFYSDYGNNFNAKYPNIEFEVINTGQISEYMQENGTTYAEEYLKFVEKHKPDIIMTGSDSFEKLAQEGKLYNLDPVIEQEKFDLDGYLPGLIDMLRERGGGSLYGLAPNFNTSVVYYNADLFREYHIEPPRNKMSWDELLELSSRFAGIGSGDDRIYGFSDAYGFADDLFFKLAGSSSLRLLDAKREKIIFNTETWKEAMEMTANAIRGKAVYTAPLEPVASGTIIHSQTEQFFQGKLAMMIGSSWLIGDLRNQSKDKNGKGINWGFVTAPVDPAAPEESAFTDVYDIYAIASDSPNKRAAWEFVKYMNGPEMAKAKSRSFRGELPTRVDYMKEVDGRSMEPFYMLRPQALSGSLWWGLEREFQYGFRMEFSNLLLKELKEMVENGKSAEEAAAAIEIEGNALLKQAREAEKAEKAKTGKK</sequence>
<dbReference type="RefSeq" id="WP_087435189.1">
    <property type="nucleotide sequence ID" value="NZ_JAMDLV010000032.1"/>
</dbReference>
<protein>
    <submittedName>
        <fullName evidence="2">Extracellular solute-binding protein</fullName>
    </submittedName>
</protein>
<dbReference type="InterPro" id="IPR050490">
    <property type="entry name" value="Bact_solute-bd_prot1"/>
</dbReference>
<gene>
    <name evidence="2" type="ORF">M5X09_19360</name>
</gene>
<comment type="caution">
    <text evidence="2">The sequence shown here is derived from an EMBL/GenBank/DDBJ whole genome shotgun (WGS) entry which is preliminary data.</text>
</comment>
<evidence type="ECO:0000256" key="1">
    <source>
        <dbReference type="SAM" id="SignalP"/>
    </source>
</evidence>
<feature type="chain" id="PRO_5045367985" evidence="1">
    <location>
        <begin position="20"/>
        <end position="468"/>
    </location>
</feature>
<reference evidence="2 3" key="1">
    <citation type="submission" date="2022-05" db="EMBL/GenBank/DDBJ databases">
        <title>Genome Sequencing of Bee-Associated Microbes.</title>
        <authorList>
            <person name="Dunlap C."/>
        </authorList>
    </citation>
    <scope>NUCLEOTIDE SEQUENCE [LARGE SCALE GENOMIC DNA]</scope>
    <source>
        <strain evidence="2 3">NRRL NRS-1438</strain>
    </source>
</reference>
<keyword evidence="3" id="KW-1185">Reference proteome</keyword>
<name>A0ABT4DWR4_9BACL</name>
<dbReference type="PROSITE" id="PS51257">
    <property type="entry name" value="PROKAR_LIPOPROTEIN"/>
    <property type="match status" value="1"/>
</dbReference>
<feature type="signal peptide" evidence="1">
    <location>
        <begin position="1"/>
        <end position="19"/>
    </location>
</feature>
<organism evidence="2 3">
    <name type="scientific">Paenibacillus apiarius</name>
    <dbReference type="NCBI Taxonomy" id="46240"/>
    <lineage>
        <taxon>Bacteria</taxon>
        <taxon>Bacillati</taxon>
        <taxon>Bacillota</taxon>
        <taxon>Bacilli</taxon>
        <taxon>Bacillales</taxon>
        <taxon>Paenibacillaceae</taxon>
        <taxon>Paenibacillus</taxon>
    </lineage>
</organism>
<evidence type="ECO:0000313" key="2">
    <source>
        <dbReference type="EMBL" id="MCY9521797.1"/>
    </source>
</evidence>
<evidence type="ECO:0000313" key="3">
    <source>
        <dbReference type="Proteomes" id="UP001207626"/>
    </source>
</evidence>
<dbReference type="Pfam" id="PF01547">
    <property type="entry name" value="SBP_bac_1"/>
    <property type="match status" value="1"/>
</dbReference>
<dbReference type="PANTHER" id="PTHR43649:SF12">
    <property type="entry name" value="DIACETYLCHITOBIOSE BINDING PROTEIN DASA"/>
    <property type="match status" value="1"/>
</dbReference>
<dbReference type="SUPFAM" id="SSF53850">
    <property type="entry name" value="Periplasmic binding protein-like II"/>
    <property type="match status" value="1"/>
</dbReference>
<dbReference type="Proteomes" id="UP001207626">
    <property type="component" value="Unassembled WGS sequence"/>
</dbReference>
<keyword evidence="1" id="KW-0732">Signal</keyword>
<dbReference type="PANTHER" id="PTHR43649">
    <property type="entry name" value="ARABINOSE-BINDING PROTEIN-RELATED"/>
    <property type="match status" value="1"/>
</dbReference>